<name>A0ABD6CRT2_9EURY</name>
<organism evidence="2 3">
    <name type="scientific">Halobellus rarus</name>
    <dbReference type="NCBI Taxonomy" id="1126237"/>
    <lineage>
        <taxon>Archaea</taxon>
        <taxon>Methanobacteriati</taxon>
        <taxon>Methanobacteriota</taxon>
        <taxon>Stenosarchaea group</taxon>
        <taxon>Halobacteria</taxon>
        <taxon>Halobacteriales</taxon>
        <taxon>Haloferacaceae</taxon>
        <taxon>Halobellus</taxon>
    </lineage>
</organism>
<dbReference type="SUPFAM" id="SSF53850">
    <property type="entry name" value="Periplasmic binding protein-like II"/>
    <property type="match status" value="1"/>
</dbReference>
<dbReference type="Gene3D" id="3.40.190.10">
    <property type="entry name" value="Periplasmic binding protein-like II"/>
    <property type="match status" value="2"/>
</dbReference>
<reference evidence="2 3" key="1">
    <citation type="journal article" date="2019" name="Int. J. Syst. Evol. Microbiol.">
        <title>The Global Catalogue of Microorganisms (GCM) 10K type strain sequencing project: providing services to taxonomists for standard genome sequencing and annotation.</title>
        <authorList>
            <consortium name="The Broad Institute Genomics Platform"/>
            <consortium name="The Broad Institute Genome Sequencing Center for Infectious Disease"/>
            <person name="Wu L."/>
            <person name="Ma J."/>
        </authorList>
    </citation>
    <scope>NUCLEOTIDE SEQUENCE [LARGE SCALE GENOMIC DNA]</scope>
    <source>
        <strain evidence="2 3">CGMCC 1.12121</strain>
    </source>
</reference>
<keyword evidence="3" id="KW-1185">Reference proteome</keyword>
<dbReference type="InterPro" id="IPR050490">
    <property type="entry name" value="Bact_solute-bd_prot1"/>
</dbReference>
<dbReference type="Pfam" id="PF01547">
    <property type="entry name" value="SBP_bac_1"/>
    <property type="match status" value="1"/>
</dbReference>
<comment type="caution">
    <text evidence="2">The sequence shown here is derived from an EMBL/GenBank/DDBJ whole genome shotgun (WGS) entry which is preliminary data.</text>
</comment>
<dbReference type="RefSeq" id="WP_256422246.1">
    <property type="nucleotide sequence ID" value="NZ_JANHDI010000011.1"/>
</dbReference>
<dbReference type="PANTHER" id="PTHR43649:SF12">
    <property type="entry name" value="DIACETYLCHITOBIOSE BINDING PROTEIN DASA"/>
    <property type="match status" value="1"/>
</dbReference>
<evidence type="ECO:0000256" key="1">
    <source>
        <dbReference type="SAM" id="MobiDB-lite"/>
    </source>
</evidence>
<evidence type="ECO:0000313" key="2">
    <source>
        <dbReference type="EMBL" id="MFD1600507.1"/>
    </source>
</evidence>
<feature type="region of interest" description="Disordered" evidence="1">
    <location>
        <begin position="39"/>
        <end position="63"/>
    </location>
</feature>
<protein>
    <submittedName>
        <fullName evidence="2">Extracellular solute-binding protein</fullName>
    </submittedName>
</protein>
<dbReference type="Proteomes" id="UP001597085">
    <property type="component" value="Unassembled WGS sequence"/>
</dbReference>
<gene>
    <name evidence="2" type="ORF">ACFSBX_16315</name>
</gene>
<dbReference type="AlphaFoldDB" id="A0ABD6CRT2"/>
<dbReference type="PANTHER" id="PTHR43649">
    <property type="entry name" value="ARABINOSE-BINDING PROTEIN-RELATED"/>
    <property type="match status" value="1"/>
</dbReference>
<dbReference type="EMBL" id="JBHUDK010000015">
    <property type="protein sequence ID" value="MFD1600507.1"/>
    <property type="molecule type" value="Genomic_DNA"/>
</dbReference>
<evidence type="ECO:0000313" key="3">
    <source>
        <dbReference type="Proteomes" id="UP001597085"/>
    </source>
</evidence>
<accession>A0ABD6CRT2</accession>
<sequence>MVKSDQTSERVSSKNRRRFLQKAGAAGVTLIGTSLAGCSGGGGNGDGGGTAGDSGGSSSGVLDASEPADKINWISQDYASSQAIKDLIPEFEEETGITVETTFLPFNNYQEKFTQDLRSGAGQYDVAHSDPYQIASTYYPNLQPLGPLANDPEIKDIPNGLDDFQDVHVVGAGRFGSDQELYTLPFDCPTLMLVYRKDIIDQYKDQAESDLGFPFEPGKERTYEEYKQMGEWMNENVDEVEAGIGHQAAQHDALQCDFHQYFWANGGTSFEWDGGSYSGTLENLRNHPASENVTPSYSTNTDLATSYKEIIEVAHPGSTSWDWNDLNSAFANGEVAMCPQWTVFNPVLQNPDNSEVAGKIEWSLAPSGSERSGNLWGGTGLGINGAISDSRKLAAWKFITWATSPDVQRRAVMNGGGAPTRASVYEMDEIVAEREKPGTESQTPTIVPPVLEAWKPENTLQRPHLAGWPELNNAVYSNVNSALTGGQSMSDALSAVDEDWSGTLS</sequence>
<dbReference type="InterPro" id="IPR006059">
    <property type="entry name" value="SBP"/>
</dbReference>
<proteinExistence type="predicted"/>
<feature type="compositionally biased region" description="Gly residues" evidence="1">
    <location>
        <begin position="39"/>
        <end position="58"/>
    </location>
</feature>